<evidence type="ECO:0000313" key="2">
    <source>
        <dbReference type="EMBL" id="JAD18304.1"/>
    </source>
</evidence>
<dbReference type="EMBL" id="GBRH01279591">
    <property type="protein sequence ID" value="JAD18304.1"/>
    <property type="molecule type" value="Transcribed_RNA"/>
</dbReference>
<accession>A0A0A8XWC1</accession>
<sequence length="73" mass="7442">MPSPAVSVPHLRSSRRAAVLESPSELQSSARRAGPPPRRASPAMLPSTPSSACSSVSNLGASLSLIAACIAWC</sequence>
<reference evidence="2" key="2">
    <citation type="journal article" date="2015" name="Data Brief">
        <title>Shoot transcriptome of the giant reed, Arundo donax.</title>
        <authorList>
            <person name="Barrero R.A."/>
            <person name="Guerrero F.D."/>
            <person name="Moolhuijzen P."/>
            <person name="Goolsby J.A."/>
            <person name="Tidwell J."/>
            <person name="Bellgard S.E."/>
            <person name="Bellgard M.I."/>
        </authorList>
    </citation>
    <scope>NUCLEOTIDE SEQUENCE</scope>
    <source>
        <tissue evidence="2">Shoot tissue taken approximately 20 cm above the soil surface</tissue>
    </source>
</reference>
<evidence type="ECO:0000256" key="1">
    <source>
        <dbReference type="SAM" id="MobiDB-lite"/>
    </source>
</evidence>
<feature type="compositionally biased region" description="Low complexity" evidence="1">
    <location>
        <begin position="40"/>
        <end position="50"/>
    </location>
</feature>
<organism evidence="2">
    <name type="scientific">Arundo donax</name>
    <name type="common">Giant reed</name>
    <name type="synonym">Donax arundinaceus</name>
    <dbReference type="NCBI Taxonomy" id="35708"/>
    <lineage>
        <taxon>Eukaryota</taxon>
        <taxon>Viridiplantae</taxon>
        <taxon>Streptophyta</taxon>
        <taxon>Embryophyta</taxon>
        <taxon>Tracheophyta</taxon>
        <taxon>Spermatophyta</taxon>
        <taxon>Magnoliopsida</taxon>
        <taxon>Liliopsida</taxon>
        <taxon>Poales</taxon>
        <taxon>Poaceae</taxon>
        <taxon>PACMAD clade</taxon>
        <taxon>Arundinoideae</taxon>
        <taxon>Arundineae</taxon>
        <taxon>Arundo</taxon>
    </lineage>
</organism>
<proteinExistence type="predicted"/>
<protein>
    <submittedName>
        <fullName evidence="2">Uncharacterized protein</fullName>
    </submittedName>
</protein>
<name>A0A0A8XWC1_ARUDO</name>
<dbReference type="AlphaFoldDB" id="A0A0A8XWC1"/>
<feature type="region of interest" description="Disordered" evidence="1">
    <location>
        <begin position="1"/>
        <end position="50"/>
    </location>
</feature>
<reference evidence="2" key="1">
    <citation type="submission" date="2014-09" db="EMBL/GenBank/DDBJ databases">
        <authorList>
            <person name="Magalhaes I.L.F."/>
            <person name="Oliveira U."/>
            <person name="Santos F.R."/>
            <person name="Vidigal T.H.D.A."/>
            <person name="Brescovit A.D."/>
            <person name="Santos A.J."/>
        </authorList>
    </citation>
    <scope>NUCLEOTIDE SEQUENCE</scope>
    <source>
        <tissue evidence="2">Shoot tissue taken approximately 20 cm above the soil surface</tissue>
    </source>
</reference>